<dbReference type="EMBL" id="AAUW01000021">
    <property type="protein sequence ID" value="EAV41416.1"/>
    <property type="molecule type" value="Genomic_DNA"/>
</dbReference>
<name>A0P0V2_ROSAI</name>
<reference evidence="2 3" key="1">
    <citation type="submission" date="2006-05" db="EMBL/GenBank/DDBJ databases">
        <authorList>
            <person name="King G."/>
            <person name="Ferriera S."/>
            <person name="Johnson J."/>
            <person name="Kravitz S."/>
            <person name="Beeson K."/>
            <person name="Sutton G."/>
            <person name="Rogers Y.-H."/>
            <person name="Friedman R."/>
            <person name="Frazier M."/>
            <person name="Venter J.C."/>
        </authorList>
    </citation>
    <scope>NUCLEOTIDE SEQUENCE [LARGE SCALE GENOMIC DNA]</scope>
    <source>
        <strain evidence="3">ATCC 25650 / DSM 13394 / JCM 20685 / NBRC 16684 / NCIMB 2208 / IAM 12614 / B1</strain>
    </source>
</reference>
<dbReference type="Proteomes" id="UP000004848">
    <property type="component" value="Unassembled WGS sequence"/>
</dbReference>
<protein>
    <submittedName>
        <fullName evidence="2">Uncharacterized protein</fullName>
    </submittedName>
</protein>
<evidence type="ECO:0000313" key="3">
    <source>
        <dbReference type="Proteomes" id="UP000004848"/>
    </source>
</evidence>
<proteinExistence type="predicted"/>
<feature type="region of interest" description="Disordered" evidence="1">
    <location>
        <begin position="1"/>
        <end position="21"/>
    </location>
</feature>
<gene>
    <name evidence="2" type="ORF">SIAM614_01459</name>
</gene>
<organism evidence="2 3">
    <name type="scientific">Roseibium aggregatum (strain ATCC 25650 / DSM 13394 / JCM 20685 / NBRC 16684 / NCIMB 2208 / IAM 12614 / B1)</name>
    <name type="common">Stappia aggregata</name>
    <dbReference type="NCBI Taxonomy" id="384765"/>
    <lineage>
        <taxon>Bacteria</taxon>
        <taxon>Pseudomonadati</taxon>
        <taxon>Pseudomonadota</taxon>
        <taxon>Alphaproteobacteria</taxon>
        <taxon>Hyphomicrobiales</taxon>
        <taxon>Stappiaceae</taxon>
        <taxon>Roseibium</taxon>
    </lineage>
</organism>
<sequence length="115" mass="12092">MVIASSSGRHVPPRPGSVPANAVGEVLSKPVHPSVNPTLGQNILKINGTHMEPETTAYSAGNDFTRTTKALQADPDWTGTDAGDVQLADEAGFFCLSVISLWGLDARLDLPLVPD</sequence>
<dbReference type="AlphaFoldDB" id="A0P0V2"/>
<accession>A0P0V2</accession>
<evidence type="ECO:0000313" key="2">
    <source>
        <dbReference type="EMBL" id="EAV41416.1"/>
    </source>
</evidence>
<comment type="caution">
    <text evidence="2">The sequence shown here is derived from an EMBL/GenBank/DDBJ whole genome shotgun (WGS) entry which is preliminary data.</text>
</comment>
<evidence type="ECO:0000256" key="1">
    <source>
        <dbReference type="SAM" id="MobiDB-lite"/>
    </source>
</evidence>